<dbReference type="OrthoDB" id="3096254at2759"/>
<sequence length="982" mass="100419">MIFARTKRPTKPGIPAMNVSNCIASSATVPEHPSIVNGRRRAKRTVPLNDGSSIVPWWSTTCHRNQSSKLEQAPHTRRRRQEEFGTGTAPTTSTTTTTTDSQNTTLIETFHTPTSTTTSTVSSTSASETSTSTSTSSSCDSSTSTRSRSGSTTCTSPTTPTSTTSTSTTGSSSASTSTTSTSTTSTNSRSTPYPTSTERCIGAACSTGTMDPTSTDTTTSSTTSSSTSTSTTTTTTTTTTPPPSSSSTTEVSTGTSATSSGTTRAPDPTSSPPDAGGEMGGGSSTSSPRQTESSSESERPPSTVTVTATSTSTSTLSPLPASSTTETVTVTSSRSRSTSTTASSTRSSSSSSASVPRSTRVTSTRTDYTTFTITSTSTYISTYNGTYTTTSTTFVDPGNETGMVRGNDDSRAGGFSRNIGSIIGVTIGGVVALILLVIFLFFGCRRYRRRVTPNSSVESILPSQSGLRRLGSPQAMAGQGDSGSDNSNASRNILAAATSLVGAVFGRKRNTATSFRSNSNNASDEGLNSKEKNTLSRDVSKRSGKSEATTLADGGVMKGMEQQMEEGLSMSMCPPSYGYASMAGVGVMLSPRAAATVRAGEKSDETLTSGGKSGSGGSVTPEVHDGLDGSVTVRKRVSLPGPRPKPGSTYRSSRRHSSTPHIASREDAEPAVAEEAGDGWVTEFGEVSNLQEETRAGSAGNLRGLWHRLSSGGPSDRRRSAQTTTTPHVNSKSTLSIDKATSSTSDVGYIHNPFGSVESLADVLPPAILPTHNTTSPSSLLNPPPAALTAPPSGATLSSLASSSGAMGSSSAPIPVLTFPRSVTGNSYTGPSSASSPAGTISGMPMGTTLGPFDRPSGQQPIHPMQIQQSPQRPWPTFTLPPAPSPALTTRTLSDDGASVVRAEGLLHPGLLSPTGGLGLGVSGLGAGSIHGGRSMASLRDHFDYSRPLGSGLANAITVSAAPSQDGRASEVGEGASKSSGG</sequence>
<keyword evidence="2" id="KW-1133">Transmembrane helix</keyword>
<comment type="caution">
    <text evidence="3">The sequence shown here is derived from an EMBL/GenBank/DDBJ whole genome shotgun (WGS) entry which is preliminary data.</text>
</comment>
<keyword evidence="4" id="KW-1185">Reference proteome</keyword>
<feature type="compositionally biased region" description="Low complexity" evidence="1">
    <location>
        <begin position="86"/>
        <end position="105"/>
    </location>
</feature>
<dbReference type="EMBL" id="JAACJK010000058">
    <property type="protein sequence ID" value="KAF5336395.1"/>
    <property type="molecule type" value="Genomic_DNA"/>
</dbReference>
<feature type="transmembrane region" description="Helical" evidence="2">
    <location>
        <begin position="419"/>
        <end position="442"/>
    </location>
</feature>
<proteinExistence type="predicted"/>
<dbReference type="Proteomes" id="UP000541558">
    <property type="component" value="Unassembled WGS sequence"/>
</dbReference>
<keyword evidence="2" id="KW-0812">Transmembrane</keyword>
<feature type="region of interest" description="Disordered" evidence="1">
    <location>
        <begin position="960"/>
        <end position="982"/>
    </location>
</feature>
<evidence type="ECO:0000256" key="2">
    <source>
        <dbReference type="SAM" id="Phobius"/>
    </source>
</evidence>
<feature type="compositionally biased region" description="Low complexity" evidence="1">
    <location>
        <begin position="206"/>
        <end position="263"/>
    </location>
</feature>
<feature type="compositionally biased region" description="Basic and acidic residues" evidence="1">
    <location>
        <begin position="527"/>
        <end position="545"/>
    </location>
</feature>
<feature type="region of interest" description="Disordered" evidence="1">
    <location>
        <begin position="599"/>
        <end position="673"/>
    </location>
</feature>
<feature type="region of interest" description="Disordered" evidence="1">
    <location>
        <begin position="774"/>
        <end position="811"/>
    </location>
</feature>
<keyword evidence="2" id="KW-0472">Membrane</keyword>
<feature type="compositionally biased region" description="Polar residues" evidence="1">
    <location>
        <begin position="513"/>
        <end position="523"/>
    </location>
</feature>
<feature type="region of interest" description="Disordered" evidence="1">
    <location>
        <begin position="694"/>
        <end position="734"/>
    </location>
</feature>
<evidence type="ECO:0000313" key="4">
    <source>
        <dbReference type="Proteomes" id="UP000541558"/>
    </source>
</evidence>
<accession>A0A8H5C794</accession>
<feature type="compositionally biased region" description="Low complexity" evidence="1">
    <location>
        <begin position="284"/>
        <end position="363"/>
    </location>
</feature>
<evidence type="ECO:0000313" key="3">
    <source>
        <dbReference type="EMBL" id="KAF5336395.1"/>
    </source>
</evidence>
<feature type="region of interest" description="Disordered" evidence="1">
    <location>
        <begin position="64"/>
        <end position="363"/>
    </location>
</feature>
<protein>
    <submittedName>
        <fullName evidence="3">Uncharacterized protein</fullName>
    </submittedName>
</protein>
<feature type="region of interest" description="Disordered" evidence="1">
    <location>
        <begin position="453"/>
        <end position="489"/>
    </location>
</feature>
<feature type="compositionally biased region" description="Polar residues" evidence="1">
    <location>
        <begin position="721"/>
        <end position="734"/>
    </location>
</feature>
<reference evidence="3 4" key="1">
    <citation type="journal article" date="2020" name="ISME J.">
        <title>Uncovering the hidden diversity of litter-decomposition mechanisms in mushroom-forming fungi.</title>
        <authorList>
            <person name="Floudas D."/>
            <person name="Bentzer J."/>
            <person name="Ahren D."/>
            <person name="Johansson T."/>
            <person name="Persson P."/>
            <person name="Tunlid A."/>
        </authorList>
    </citation>
    <scope>NUCLEOTIDE SEQUENCE [LARGE SCALE GENOMIC DNA]</scope>
    <source>
        <strain evidence="3 4">CBS 175.51</strain>
    </source>
</reference>
<evidence type="ECO:0000256" key="1">
    <source>
        <dbReference type="SAM" id="MobiDB-lite"/>
    </source>
</evidence>
<organism evidence="3 4">
    <name type="scientific">Ephemerocybe angulata</name>
    <dbReference type="NCBI Taxonomy" id="980116"/>
    <lineage>
        <taxon>Eukaryota</taxon>
        <taxon>Fungi</taxon>
        <taxon>Dikarya</taxon>
        <taxon>Basidiomycota</taxon>
        <taxon>Agaricomycotina</taxon>
        <taxon>Agaricomycetes</taxon>
        <taxon>Agaricomycetidae</taxon>
        <taxon>Agaricales</taxon>
        <taxon>Agaricineae</taxon>
        <taxon>Psathyrellaceae</taxon>
        <taxon>Ephemerocybe</taxon>
    </lineage>
</organism>
<gene>
    <name evidence="3" type="ORF">D9611_006731</name>
</gene>
<feature type="region of interest" description="Disordered" evidence="1">
    <location>
        <begin position="513"/>
        <end position="553"/>
    </location>
</feature>
<name>A0A8H5C794_9AGAR</name>
<feature type="compositionally biased region" description="Low complexity" evidence="1">
    <location>
        <begin position="112"/>
        <end position="197"/>
    </location>
</feature>
<feature type="compositionally biased region" description="Polar residues" evidence="1">
    <location>
        <begin position="453"/>
        <end position="466"/>
    </location>
</feature>
<dbReference type="AlphaFoldDB" id="A0A8H5C794"/>